<evidence type="ECO:0000313" key="1">
    <source>
        <dbReference type="EMBL" id="MDQ0469695.1"/>
    </source>
</evidence>
<comment type="caution">
    <text evidence="1">The sequence shown here is derived from an EMBL/GenBank/DDBJ whole genome shotgun (WGS) entry which is preliminary data.</text>
</comment>
<evidence type="ECO:0000313" key="2">
    <source>
        <dbReference type="Proteomes" id="UP001242480"/>
    </source>
</evidence>
<dbReference type="RefSeq" id="WP_307272629.1">
    <property type="nucleotide sequence ID" value="NZ_JAUSVX010000004.1"/>
</dbReference>
<dbReference type="Proteomes" id="UP001242480">
    <property type="component" value="Unassembled WGS sequence"/>
</dbReference>
<accession>A0ABU0J7W5</accession>
<name>A0ABU0J7W5_9HYPH</name>
<keyword evidence="2" id="KW-1185">Reference proteome</keyword>
<proteinExistence type="predicted"/>
<sequence length="131" mass="12895">MEELVSRLTAATGLDGATITQATGAILSFLEKEGPAGPVAQLIDAIPGARDAVNSAVNGEGGGGLMGMLGGMVGHVGGGIAGLGGQLMGMGLDLGQMQTLGKELFAYASEKAGPEVVGKIVSEVPGLNQFV</sequence>
<protein>
    <recommendedName>
        <fullName evidence="3">DUF2267 domain-containing protein</fullName>
    </recommendedName>
</protein>
<reference evidence="1 2" key="1">
    <citation type="submission" date="2023-07" db="EMBL/GenBank/DDBJ databases">
        <title>Genomic Encyclopedia of Type Strains, Phase IV (KMG-IV): sequencing the most valuable type-strain genomes for metagenomic binning, comparative biology and taxonomic classification.</title>
        <authorList>
            <person name="Goeker M."/>
        </authorList>
    </citation>
    <scope>NUCLEOTIDE SEQUENCE [LARGE SCALE GENOMIC DNA]</scope>
    <source>
        <strain evidence="1 2">DSM 19619</strain>
    </source>
</reference>
<organism evidence="1 2">
    <name type="scientific">Labrys wisconsinensis</name>
    <dbReference type="NCBI Taxonomy" id="425677"/>
    <lineage>
        <taxon>Bacteria</taxon>
        <taxon>Pseudomonadati</taxon>
        <taxon>Pseudomonadota</taxon>
        <taxon>Alphaproteobacteria</taxon>
        <taxon>Hyphomicrobiales</taxon>
        <taxon>Xanthobacteraceae</taxon>
        <taxon>Labrys</taxon>
    </lineage>
</organism>
<gene>
    <name evidence="1" type="ORF">QO011_002711</name>
</gene>
<dbReference type="EMBL" id="JAUSVX010000004">
    <property type="protein sequence ID" value="MDQ0469695.1"/>
    <property type="molecule type" value="Genomic_DNA"/>
</dbReference>
<evidence type="ECO:0008006" key="3">
    <source>
        <dbReference type="Google" id="ProtNLM"/>
    </source>
</evidence>